<evidence type="ECO:0000256" key="14">
    <source>
        <dbReference type="ARBA" id="ARBA00023136"/>
    </source>
</evidence>
<dbReference type="Pfam" id="PF02518">
    <property type="entry name" value="HATPase_c"/>
    <property type="match status" value="1"/>
</dbReference>
<keyword evidence="8 17" id="KW-0812">Transmembrane</keyword>
<comment type="similarity">
    <text evidence="3">In the N-terminal section; belongs to the phytochrome family.</text>
</comment>
<dbReference type="SMART" id="SM00388">
    <property type="entry name" value="HisKA"/>
    <property type="match status" value="1"/>
</dbReference>
<dbReference type="Gene3D" id="3.40.50.2300">
    <property type="match status" value="1"/>
</dbReference>
<keyword evidence="14 17" id="KW-0472">Membrane</keyword>
<evidence type="ECO:0000256" key="3">
    <source>
        <dbReference type="ARBA" id="ARBA00006402"/>
    </source>
</evidence>
<dbReference type="PRINTS" id="PR00344">
    <property type="entry name" value="BCTRLSENSOR"/>
</dbReference>
<dbReference type="AlphaFoldDB" id="A0A975Y338"/>
<evidence type="ECO:0000256" key="12">
    <source>
        <dbReference type="ARBA" id="ARBA00022989"/>
    </source>
</evidence>
<keyword evidence="7" id="KW-0808">Transferase</keyword>
<dbReference type="SMART" id="SM00387">
    <property type="entry name" value="HATPase_c"/>
    <property type="match status" value="1"/>
</dbReference>
<dbReference type="InterPro" id="IPR003660">
    <property type="entry name" value="HAMP_dom"/>
</dbReference>
<dbReference type="SUPFAM" id="SSF55874">
    <property type="entry name" value="ATPase domain of HSP90 chaperone/DNA topoisomerase II/histidine kinase"/>
    <property type="match status" value="1"/>
</dbReference>
<dbReference type="InterPro" id="IPR036890">
    <property type="entry name" value="HATPase_C_sf"/>
</dbReference>
<keyword evidence="12 17" id="KW-1133">Transmembrane helix</keyword>
<evidence type="ECO:0000256" key="10">
    <source>
        <dbReference type="ARBA" id="ARBA00022777"/>
    </source>
</evidence>
<evidence type="ECO:0000256" key="9">
    <source>
        <dbReference type="ARBA" id="ARBA00022741"/>
    </source>
</evidence>
<dbReference type="GO" id="GO:0000155">
    <property type="term" value="F:phosphorelay sensor kinase activity"/>
    <property type="evidence" value="ECO:0007669"/>
    <property type="project" value="InterPro"/>
</dbReference>
<dbReference type="InterPro" id="IPR036097">
    <property type="entry name" value="HisK_dim/P_sf"/>
</dbReference>
<evidence type="ECO:0000259" key="20">
    <source>
        <dbReference type="PROSITE" id="PS50885"/>
    </source>
</evidence>
<evidence type="ECO:0000259" key="19">
    <source>
        <dbReference type="PROSITE" id="PS50110"/>
    </source>
</evidence>
<keyword evidence="13" id="KW-0902">Two-component regulatory system</keyword>
<dbReference type="InterPro" id="IPR005467">
    <property type="entry name" value="His_kinase_dom"/>
</dbReference>
<evidence type="ECO:0000256" key="7">
    <source>
        <dbReference type="ARBA" id="ARBA00022679"/>
    </source>
</evidence>
<dbReference type="CDD" id="cd06225">
    <property type="entry name" value="HAMP"/>
    <property type="match status" value="1"/>
</dbReference>
<dbReference type="CDD" id="cd00082">
    <property type="entry name" value="HisKA"/>
    <property type="match status" value="1"/>
</dbReference>
<dbReference type="SUPFAM" id="SSF47384">
    <property type="entry name" value="Homodimeric domain of signal transducing histidine kinase"/>
    <property type="match status" value="1"/>
</dbReference>
<dbReference type="FunFam" id="3.30.565.10:FF:000010">
    <property type="entry name" value="Sensor histidine kinase RcsC"/>
    <property type="match status" value="1"/>
</dbReference>
<dbReference type="InterPro" id="IPR003594">
    <property type="entry name" value="HATPase_dom"/>
</dbReference>
<keyword evidence="11" id="KW-0067">ATP-binding</keyword>
<evidence type="ECO:0000256" key="2">
    <source>
        <dbReference type="ARBA" id="ARBA00004651"/>
    </source>
</evidence>
<evidence type="ECO:0000313" key="22">
    <source>
        <dbReference type="Proteomes" id="UP000683511"/>
    </source>
</evidence>
<evidence type="ECO:0000256" key="6">
    <source>
        <dbReference type="ARBA" id="ARBA00022553"/>
    </source>
</evidence>
<dbReference type="FunFam" id="1.10.287.130:FF:000004">
    <property type="entry name" value="Ethylene receptor 1"/>
    <property type="match status" value="1"/>
</dbReference>
<evidence type="ECO:0000256" key="8">
    <source>
        <dbReference type="ARBA" id="ARBA00022692"/>
    </source>
</evidence>
<dbReference type="PANTHER" id="PTHR45339:SF1">
    <property type="entry name" value="HYBRID SIGNAL TRANSDUCTION HISTIDINE KINASE J"/>
    <property type="match status" value="1"/>
</dbReference>
<dbReference type="Gene3D" id="6.10.340.10">
    <property type="match status" value="1"/>
</dbReference>
<dbReference type="PROSITE" id="PS50109">
    <property type="entry name" value="HIS_KIN"/>
    <property type="match status" value="1"/>
</dbReference>
<accession>A0A975Y338</accession>
<dbReference type="InterPro" id="IPR001789">
    <property type="entry name" value="Sig_transdc_resp-reg_receiver"/>
</dbReference>
<proteinExistence type="inferred from homology"/>
<evidence type="ECO:0000256" key="11">
    <source>
        <dbReference type="ARBA" id="ARBA00022840"/>
    </source>
</evidence>
<dbReference type="EC" id="2.7.13.3" evidence="4"/>
<reference evidence="21" key="1">
    <citation type="submission" date="2017-04" db="EMBL/GenBank/DDBJ databases">
        <title>Genome deletions in a multicellular cyanobacterial endosymbiont for morphological adaptation in marine diatoms.</title>
        <authorList>
            <person name="Wang Y."/>
            <person name="Gao H."/>
            <person name="Li R."/>
            <person name="Xu X."/>
        </authorList>
    </citation>
    <scope>NUCLEOTIDE SEQUENCE</scope>
    <source>
        <strain evidence="21">FACHB 800</strain>
    </source>
</reference>
<keyword evidence="5" id="KW-1003">Cell membrane</keyword>
<feature type="modified residue" description="4-aspartylphosphate" evidence="16">
    <location>
        <position position="784"/>
    </location>
</feature>
<evidence type="ECO:0000313" key="21">
    <source>
        <dbReference type="EMBL" id="QXE21720.1"/>
    </source>
</evidence>
<dbReference type="CDD" id="cd16922">
    <property type="entry name" value="HATPase_EvgS-ArcB-TorS-like"/>
    <property type="match status" value="1"/>
</dbReference>
<organism evidence="21 22">
    <name type="scientific">Richelia sinica FACHB-800</name>
    <dbReference type="NCBI Taxonomy" id="1357546"/>
    <lineage>
        <taxon>Bacteria</taxon>
        <taxon>Bacillati</taxon>
        <taxon>Cyanobacteriota</taxon>
        <taxon>Cyanophyceae</taxon>
        <taxon>Nostocales</taxon>
        <taxon>Nostocaceae</taxon>
        <taxon>Richelia</taxon>
    </lineage>
</organism>
<gene>
    <name evidence="21" type="ORF">B6N60_00397</name>
</gene>
<dbReference type="KEGG" id="rsin:B6N60_00397"/>
<dbReference type="Pfam" id="PF00072">
    <property type="entry name" value="Response_reg"/>
    <property type="match status" value="1"/>
</dbReference>
<comment type="subcellular location">
    <subcellularLocation>
        <location evidence="2">Cell membrane</location>
        <topology evidence="2">Multi-pass membrane protein</topology>
    </subcellularLocation>
</comment>
<evidence type="ECO:0000259" key="18">
    <source>
        <dbReference type="PROSITE" id="PS50109"/>
    </source>
</evidence>
<name>A0A975Y338_9NOST</name>
<evidence type="ECO:0000256" key="15">
    <source>
        <dbReference type="ARBA" id="ARBA00074306"/>
    </source>
</evidence>
<dbReference type="PANTHER" id="PTHR45339">
    <property type="entry name" value="HYBRID SIGNAL TRANSDUCTION HISTIDINE KINASE J"/>
    <property type="match status" value="1"/>
</dbReference>
<dbReference type="PROSITE" id="PS50885">
    <property type="entry name" value="HAMP"/>
    <property type="match status" value="1"/>
</dbReference>
<dbReference type="Gene3D" id="3.30.565.10">
    <property type="entry name" value="Histidine kinase-like ATPase, C-terminal domain"/>
    <property type="match status" value="1"/>
</dbReference>
<dbReference type="EMBL" id="CP021056">
    <property type="protein sequence ID" value="QXE21720.1"/>
    <property type="molecule type" value="Genomic_DNA"/>
</dbReference>
<keyword evidence="6 16" id="KW-0597">Phosphoprotein</keyword>
<sequence length="944" mass="107138">MISHPTKKTQKYRRINLRLVLIFPFVLQIVGAVGLVGYLSYRSGQKAVENMANSLMVEVGDRINQNLVNYLHNPTEVVKTNAAILKLGIINWRDLPTLEKYFWQQSKIVHEINSVAIANEQKEILIIQTQDDGSRVVRLRDKSTNYNWDNYLADSQGKRIKLIRRLTTYDPHKDPPNNPWYEATKKSGGPLWRLSVAIVKENNPVLVAVYFEPFYAPNQTFQGVLGSSVSLSKLGSYLKNLKIGKTGQAFVIEKNGLLIGTSTGEIPFRQGVIDPANPHNWAKNVDPNQRRLNALDSSNFITKETTKYLKNKFADFHIFQQRKQMKLTLNNQSYFVKVLPLHNQDKLDWLTIIVIPESDFMAEIQANMNLTILLCGITLVVATLIGILTAKWITEPIQRLNIASQALAQGNWQKYLQEDREKLSQLLPVKVISELATFVDSFQGMAGQLQSSFATLENRVKERTAELIVAKEKAEVANQAKSTFIANMSHELRSPLNAILGFSQLMLRSKNLYFDHYENVSVIYRSGEYLLTLINNILDLSKIEAGRITINLKNCDLYRLLDELEDMLHLRATNAGLKLIFQYHENIPRYIYTDEVKLRQVLINLLSNAIKFTSVGEINLNVFLQNQETTDVFYLYFQVCDTGVGISAVEIPKIFDVFTQAQAGKDCQEGTGLGLAISRKFVQLMGGDIMVESELGKGTTVTFSIQAKLGEQSKNQVAQEYQSVLGLVPGQPTYKILVVDDKSINCQLLIKLLVPLGFEVQAASNGQEAIAIWEVWEPHLIFMDMRMPVMDGYEATKYIKAQIKGSTTAVIALTASVLEEEKALICSSGCDDFLRKPFTMYMIFETLSKHLGVKYIYEEIKVNVNDHDLEKSLKSEDLKIMNHEWIVKLYEISLEANVKLIRELLKEIPDTETHLIQSLNKLVHQSQFEKIADFVEPLVLKKNK</sequence>
<feature type="domain" description="HAMP" evidence="20">
    <location>
        <begin position="391"/>
        <end position="454"/>
    </location>
</feature>
<evidence type="ECO:0000256" key="13">
    <source>
        <dbReference type="ARBA" id="ARBA00023012"/>
    </source>
</evidence>
<comment type="catalytic activity">
    <reaction evidence="1">
        <text>ATP + protein L-histidine = ADP + protein N-phospho-L-histidine.</text>
        <dbReference type="EC" id="2.7.13.3"/>
    </reaction>
</comment>
<feature type="domain" description="Histidine kinase" evidence="18">
    <location>
        <begin position="487"/>
        <end position="709"/>
    </location>
</feature>
<dbReference type="Gene3D" id="3.30.450.20">
    <property type="entry name" value="PAS domain"/>
    <property type="match status" value="1"/>
</dbReference>
<evidence type="ECO:0000256" key="16">
    <source>
        <dbReference type="PROSITE-ProRule" id="PRU00169"/>
    </source>
</evidence>
<dbReference type="InterPro" id="IPR004358">
    <property type="entry name" value="Sig_transdc_His_kin-like_C"/>
</dbReference>
<dbReference type="SUPFAM" id="SSF52172">
    <property type="entry name" value="CheY-like"/>
    <property type="match status" value="1"/>
</dbReference>
<evidence type="ECO:0000256" key="1">
    <source>
        <dbReference type="ARBA" id="ARBA00000085"/>
    </source>
</evidence>
<dbReference type="Pfam" id="PF00512">
    <property type="entry name" value="HisKA"/>
    <property type="match status" value="1"/>
</dbReference>
<protein>
    <recommendedName>
        <fullName evidence="15">Circadian input-output histidine kinase CikA</fullName>
        <ecNumber evidence="4">2.7.13.3</ecNumber>
    </recommendedName>
</protein>
<feature type="domain" description="Response regulatory" evidence="19">
    <location>
        <begin position="735"/>
        <end position="851"/>
    </location>
</feature>
<dbReference type="PROSITE" id="PS50110">
    <property type="entry name" value="RESPONSE_REGULATORY"/>
    <property type="match status" value="1"/>
</dbReference>
<keyword evidence="22" id="KW-1185">Reference proteome</keyword>
<dbReference type="Proteomes" id="UP000683511">
    <property type="component" value="Chromosome"/>
</dbReference>
<dbReference type="Gene3D" id="1.10.287.130">
    <property type="match status" value="1"/>
</dbReference>
<dbReference type="GO" id="GO:0005886">
    <property type="term" value="C:plasma membrane"/>
    <property type="evidence" value="ECO:0007669"/>
    <property type="project" value="UniProtKB-SubCell"/>
</dbReference>
<dbReference type="SMART" id="SM00448">
    <property type="entry name" value="REC"/>
    <property type="match status" value="1"/>
</dbReference>
<feature type="transmembrane region" description="Helical" evidence="17">
    <location>
        <begin position="20"/>
        <end position="41"/>
    </location>
</feature>
<dbReference type="InterPro" id="IPR011006">
    <property type="entry name" value="CheY-like_superfamily"/>
</dbReference>
<evidence type="ECO:0000256" key="17">
    <source>
        <dbReference type="SAM" id="Phobius"/>
    </source>
</evidence>
<keyword evidence="10 21" id="KW-0418">Kinase</keyword>
<dbReference type="GO" id="GO:0005524">
    <property type="term" value="F:ATP binding"/>
    <property type="evidence" value="ECO:0007669"/>
    <property type="project" value="UniProtKB-KW"/>
</dbReference>
<evidence type="ECO:0000256" key="4">
    <source>
        <dbReference type="ARBA" id="ARBA00012438"/>
    </source>
</evidence>
<dbReference type="Pfam" id="PF02743">
    <property type="entry name" value="dCache_1"/>
    <property type="match status" value="1"/>
</dbReference>
<evidence type="ECO:0000256" key="5">
    <source>
        <dbReference type="ARBA" id="ARBA00022475"/>
    </source>
</evidence>
<dbReference type="CDD" id="cd17546">
    <property type="entry name" value="REC_hyHK_CKI1_RcsC-like"/>
    <property type="match status" value="1"/>
</dbReference>
<keyword evidence="9" id="KW-0547">Nucleotide-binding</keyword>
<dbReference type="RefSeq" id="WP_190600925.1">
    <property type="nucleotide sequence ID" value="NZ_CP021056.1"/>
</dbReference>
<dbReference type="InterPro" id="IPR003661">
    <property type="entry name" value="HisK_dim/P_dom"/>
</dbReference>
<dbReference type="InterPro" id="IPR033479">
    <property type="entry name" value="dCache_1"/>
</dbReference>